<dbReference type="AlphaFoldDB" id="A0A1E8QAT0"/>
<accession>A0A1E8QAT0</accession>
<dbReference type="Proteomes" id="UP000178953">
    <property type="component" value="Unassembled WGS sequence"/>
</dbReference>
<sequence length="70" mass="7668">MTALKTSDLMAETQHGGPRRYTGPMVRLHNPQLRVQVYVAEAKAANLLASGYVHGPMPDDDKPANKTGRH</sequence>
<organism evidence="2 3">
    <name type="scientific">Mycolicibacterium grossiae</name>
    <dbReference type="NCBI Taxonomy" id="1552759"/>
    <lineage>
        <taxon>Bacteria</taxon>
        <taxon>Bacillati</taxon>
        <taxon>Actinomycetota</taxon>
        <taxon>Actinomycetes</taxon>
        <taxon>Mycobacteriales</taxon>
        <taxon>Mycobacteriaceae</taxon>
        <taxon>Mycolicibacterium</taxon>
    </lineage>
</organism>
<keyword evidence="3" id="KW-1185">Reference proteome</keyword>
<name>A0A1E8QAT0_9MYCO</name>
<feature type="region of interest" description="Disordered" evidence="1">
    <location>
        <begin position="1"/>
        <end position="25"/>
    </location>
</feature>
<protein>
    <submittedName>
        <fullName evidence="2">Uncharacterized protein</fullName>
    </submittedName>
</protein>
<dbReference type="EMBL" id="MCHX01000005">
    <property type="protein sequence ID" value="OFJ55180.1"/>
    <property type="molecule type" value="Genomic_DNA"/>
</dbReference>
<gene>
    <name evidence="2" type="ORF">BEL07_03120</name>
</gene>
<proteinExistence type="predicted"/>
<evidence type="ECO:0000313" key="3">
    <source>
        <dbReference type="Proteomes" id="UP000178953"/>
    </source>
</evidence>
<comment type="caution">
    <text evidence="2">The sequence shown here is derived from an EMBL/GenBank/DDBJ whole genome shotgun (WGS) entry which is preliminary data.</text>
</comment>
<reference evidence="2 3" key="1">
    <citation type="submission" date="2016-09" db="EMBL/GenBank/DDBJ databases">
        <title>genome sequence of Mycobacterium sp. 739 SCH.</title>
        <authorList>
            <person name="Greninger A.L."/>
            <person name="Qin X."/>
            <person name="Jerome K."/>
            <person name="Vora S."/>
            <person name="Quinn K."/>
        </authorList>
    </citation>
    <scope>NUCLEOTIDE SEQUENCE [LARGE SCALE GENOMIC DNA]</scope>
    <source>
        <strain evidence="2 3">SCH</strain>
    </source>
</reference>
<feature type="region of interest" description="Disordered" evidence="1">
    <location>
        <begin position="51"/>
        <end position="70"/>
    </location>
</feature>
<evidence type="ECO:0000313" key="2">
    <source>
        <dbReference type="EMBL" id="OFJ55180.1"/>
    </source>
</evidence>
<evidence type="ECO:0000256" key="1">
    <source>
        <dbReference type="SAM" id="MobiDB-lite"/>
    </source>
</evidence>
<dbReference type="RefSeq" id="WP_070351655.1">
    <property type="nucleotide sequence ID" value="NZ_CP043474.1"/>
</dbReference>